<proteinExistence type="predicted"/>
<evidence type="ECO:0000313" key="3">
    <source>
        <dbReference type="Proteomes" id="UP001607151"/>
    </source>
</evidence>
<keyword evidence="1" id="KW-0732">Signal</keyword>
<reference evidence="2 3" key="1">
    <citation type="submission" date="2024-10" db="EMBL/GenBank/DDBJ databases">
        <authorList>
            <person name="Yibar A."/>
            <person name="Saticioglu I.B."/>
            <person name="Duman M."/>
            <person name="Ajmi N."/>
            <person name="Gurler F."/>
            <person name="Ay H."/>
            <person name="Onuk E."/>
            <person name="Guler S."/>
            <person name="Romalde J.L."/>
        </authorList>
    </citation>
    <scope>NUCLEOTIDE SEQUENCE [LARGE SCALE GENOMIC DNA]</scope>
    <source>
        <strain evidence="2 3">14-MA-B</strain>
    </source>
</reference>
<organism evidence="2 3">
    <name type="scientific">Vibrio rumoiensis</name>
    <dbReference type="NCBI Taxonomy" id="76258"/>
    <lineage>
        <taxon>Bacteria</taxon>
        <taxon>Pseudomonadati</taxon>
        <taxon>Pseudomonadota</taxon>
        <taxon>Gammaproteobacteria</taxon>
        <taxon>Vibrionales</taxon>
        <taxon>Vibrionaceae</taxon>
        <taxon>Vibrio</taxon>
    </lineage>
</organism>
<dbReference type="Proteomes" id="UP001607151">
    <property type="component" value="Unassembled WGS sequence"/>
</dbReference>
<keyword evidence="3" id="KW-1185">Reference proteome</keyword>
<gene>
    <name evidence="2" type="ORF">ACGRQ9_13675</name>
</gene>
<dbReference type="RefSeq" id="WP_394608244.1">
    <property type="nucleotide sequence ID" value="NZ_JBIHSJ010000004.1"/>
</dbReference>
<sequence>MKLLFLCLVAISSAAFSYDDSQRYQVAKFYKKKIMKVVDRSSNNLKGECRMMLTMNHIDHDYAKLKRVRTTGDSQLCKVAAKSLAPYKNKKIKYDIPEKLLRLTVSMRD</sequence>
<comment type="caution">
    <text evidence="2">The sequence shown here is derived from an EMBL/GenBank/DDBJ whole genome shotgun (WGS) entry which is preliminary data.</text>
</comment>
<feature type="chain" id="PRO_5045734299" description="TonB C-terminal domain-containing protein" evidence="1">
    <location>
        <begin position="18"/>
        <end position="109"/>
    </location>
</feature>
<evidence type="ECO:0000256" key="1">
    <source>
        <dbReference type="SAM" id="SignalP"/>
    </source>
</evidence>
<dbReference type="EMBL" id="JBIHSN010000003">
    <property type="protein sequence ID" value="MFH0266492.1"/>
    <property type="molecule type" value="Genomic_DNA"/>
</dbReference>
<feature type="signal peptide" evidence="1">
    <location>
        <begin position="1"/>
        <end position="17"/>
    </location>
</feature>
<accession>A0ABW7IXW7</accession>
<name>A0ABW7IXW7_9VIBR</name>
<protein>
    <recommendedName>
        <fullName evidence="4">TonB C-terminal domain-containing protein</fullName>
    </recommendedName>
</protein>
<evidence type="ECO:0000313" key="2">
    <source>
        <dbReference type="EMBL" id="MFH0266492.1"/>
    </source>
</evidence>
<evidence type="ECO:0008006" key="4">
    <source>
        <dbReference type="Google" id="ProtNLM"/>
    </source>
</evidence>